<dbReference type="AlphaFoldDB" id="A0A6N3HJU8"/>
<gene>
    <name evidence="2" type="primary">gstB_2</name>
    <name evidence="2" type="ORF">KOLFYP65_01244</name>
</gene>
<dbReference type="Gene3D" id="3.40.30.10">
    <property type="entry name" value="Glutaredoxin"/>
    <property type="match status" value="1"/>
</dbReference>
<evidence type="ECO:0000259" key="1">
    <source>
        <dbReference type="PROSITE" id="PS50405"/>
    </source>
</evidence>
<organism evidence="2">
    <name type="scientific">Klebsiella oxytoca</name>
    <dbReference type="NCBI Taxonomy" id="571"/>
    <lineage>
        <taxon>Bacteria</taxon>
        <taxon>Pseudomonadati</taxon>
        <taxon>Pseudomonadota</taxon>
        <taxon>Gammaproteobacteria</taxon>
        <taxon>Enterobacterales</taxon>
        <taxon>Enterobacteriaceae</taxon>
        <taxon>Klebsiella/Raoultella group</taxon>
        <taxon>Klebsiella</taxon>
    </lineage>
</organism>
<dbReference type="InterPro" id="IPR036282">
    <property type="entry name" value="Glutathione-S-Trfase_C_sf"/>
</dbReference>
<dbReference type="SUPFAM" id="SSF47616">
    <property type="entry name" value="GST C-terminal domain-like"/>
    <property type="match status" value="1"/>
</dbReference>
<dbReference type="EC" id="2.5.1.18" evidence="2"/>
<dbReference type="InterPro" id="IPR010987">
    <property type="entry name" value="Glutathione-S-Trfase_C-like"/>
</dbReference>
<dbReference type="SUPFAM" id="SSF52833">
    <property type="entry name" value="Thioredoxin-like"/>
    <property type="match status" value="1"/>
</dbReference>
<dbReference type="CDD" id="cd03188">
    <property type="entry name" value="GST_C_Beta"/>
    <property type="match status" value="1"/>
</dbReference>
<dbReference type="SFLD" id="SFLDG00358">
    <property type="entry name" value="Main_(cytGST)"/>
    <property type="match status" value="1"/>
</dbReference>
<reference evidence="2" key="1">
    <citation type="submission" date="2019-11" db="EMBL/GenBank/DDBJ databases">
        <authorList>
            <person name="Feng L."/>
        </authorList>
    </citation>
    <scope>NUCLEOTIDE SEQUENCE</scope>
    <source>
        <strain evidence="2">KOxytocaLFYP65</strain>
    </source>
</reference>
<accession>A0A6N3HJU8</accession>
<dbReference type="PANTHER" id="PTHR44051:SF8">
    <property type="entry name" value="GLUTATHIONE S-TRANSFERASE GSTA"/>
    <property type="match status" value="1"/>
</dbReference>
<protein>
    <submittedName>
        <fullName evidence="2">Glutathione S-transferase GST-6.0</fullName>
        <ecNumber evidence="2">2.5.1.18</ecNumber>
    </submittedName>
</protein>
<feature type="domain" description="GST C-terminal" evidence="1">
    <location>
        <begin position="56"/>
        <end position="191"/>
    </location>
</feature>
<dbReference type="PROSITE" id="PS50405">
    <property type="entry name" value="GST_CTER"/>
    <property type="match status" value="1"/>
</dbReference>
<dbReference type="InterPro" id="IPR004046">
    <property type="entry name" value="GST_C"/>
</dbReference>
<name>A0A6N3HJU8_KLEOX</name>
<dbReference type="PANTHER" id="PTHR44051">
    <property type="entry name" value="GLUTATHIONE S-TRANSFERASE-RELATED"/>
    <property type="match status" value="1"/>
</dbReference>
<dbReference type="SFLD" id="SFLDS00019">
    <property type="entry name" value="Glutathione_Transferase_(cytos"/>
    <property type="match status" value="1"/>
</dbReference>
<dbReference type="Gene3D" id="1.20.1050.10">
    <property type="match status" value="1"/>
</dbReference>
<sequence length="204" mass="23622">MKEHKFKGEDDFYALHPNGYIPFLELDDGNCLTEGPTIIQFFADLKPEAALAPANGTLARAQLQQSLRFLSSEIHQVFRAVIHADKSDRYFEASTQKLARHYGWIDNQLASNPYLQGERFTVADAYLFALTGWANASWLTTYIDSGFSVENLGNLRAWYQRMRQRPAVQKSLEEEGLNYYLYCLSRISMYIRYPSFSKWKVTYN</sequence>
<keyword evidence="2" id="KW-0808">Transferase</keyword>
<dbReference type="Pfam" id="PF00043">
    <property type="entry name" value="GST_C"/>
    <property type="match status" value="1"/>
</dbReference>
<dbReference type="InterPro" id="IPR040079">
    <property type="entry name" value="Glutathione_S-Trfase"/>
</dbReference>
<evidence type="ECO:0000313" key="2">
    <source>
        <dbReference type="EMBL" id="VYU76039.1"/>
    </source>
</evidence>
<dbReference type="EMBL" id="CACRTM010000034">
    <property type="protein sequence ID" value="VYU76039.1"/>
    <property type="molecule type" value="Genomic_DNA"/>
</dbReference>
<dbReference type="GO" id="GO:0004364">
    <property type="term" value="F:glutathione transferase activity"/>
    <property type="evidence" value="ECO:0007669"/>
    <property type="project" value="UniProtKB-EC"/>
</dbReference>
<proteinExistence type="predicted"/>
<dbReference type="InterPro" id="IPR036249">
    <property type="entry name" value="Thioredoxin-like_sf"/>
</dbReference>